<dbReference type="Pfam" id="PF07776">
    <property type="entry name" value="zf-AD"/>
    <property type="match status" value="1"/>
</dbReference>
<keyword evidence="4 6" id="KW-0862">Zinc</keyword>
<evidence type="ECO:0000256" key="1">
    <source>
        <dbReference type="ARBA" id="ARBA00022723"/>
    </source>
</evidence>
<evidence type="ECO:0000313" key="11">
    <source>
        <dbReference type="RefSeq" id="XP_030375494.1"/>
    </source>
</evidence>
<dbReference type="GO" id="GO:0031519">
    <property type="term" value="C:PcG protein complex"/>
    <property type="evidence" value="ECO:0007669"/>
    <property type="project" value="TreeGrafter"/>
</dbReference>
<dbReference type="Gene3D" id="3.30.160.60">
    <property type="entry name" value="Classic Zinc Finger"/>
    <property type="match status" value="5"/>
</dbReference>
<feature type="binding site" evidence="6">
    <location>
        <position position="17"/>
    </location>
    <ligand>
        <name>Zn(2+)</name>
        <dbReference type="ChEBI" id="CHEBI:29105"/>
    </ligand>
</feature>
<keyword evidence="10" id="KW-1185">Reference proteome</keyword>
<feature type="domain" description="C2H2-type" evidence="8">
    <location>
        <begin position="396"/>
        <end position="419"/>
    </location>
</feature>
<feature type="binding site" evidence="6">
    <location>
        <position position="58"/>
    </location>
    <ligand>
        <name>Zn(2+)</name>
        <dbReference type="ChEBI" id="CHEBI:29105"/>
    </ligand>
</feature>
<dbReference type="InterPro" id="IPR012934">
    <property type="entry name" value="Znf_AD"/>
</dbReference>
<dbReference type="GO" id="GO:0000978">
    <property type="term" value="F:RNA polymerase II cis-regulatory region sequence-specific DNA binding"/>
    <property type="evidence" value="ECO:0007669"/>
    <property type="project" value="TreeGrafter"/>
</dbReference>
<keyword evidence="3 5" id="KW-0863">Zinc-finger</keyword>
<keyword evidence="2" id="KW-0677">Repeat</keyword>
<feature type="compositionally biased region" description="Basic and acidic residues" evidence="7">
    <location>
        <begin position="239"/>
        <end position="250"/>
    </location>
</feature>
<accession>A0A6J2THK6</accession>
<dbReference type="FunFam" id="3.30.160.60:FF:000478">
    <property type="entry name" value="Zinc finger protein 133"/>
    <property type="match status" value="1"/>
</dbReference>
<feature type="domain" description="C2H2-type" evidence="8">
    <location>
        <begin position="368"/>
        <end position="395"/>
    </location>
</feature>
<dbReference type="SUPFAM" id="SSF57716">
    <property type="entry name" value="Glucocorticoid receptor-like (DNA-binding domain)"/>
    <property type="match status" value="1"/>
</dbReference>
<proteinExistence type="predicted"/>
<dbReference type="GO" id="GO:0000785">
    <property type="term" value="C:chromatin"/>
    <property type="evidence" value="ECO:0007669"/>
    <property type="project" value="TreeGrafter"/>
</dbReference>
<evidence type="ECO:0000313" key="10">
    <source>
        <dbReference type="Proteomes" id="UP000504634"/>
    </source>
</evidence>
<reference evidence="11" key="1">
    <citation type="submission" date="2025-08" db="UniProtKB">
        <authorList>
            <consortium name="RefSeq"/>
        </authorList>
    </citation>
    <scope>IDENTIFICATION</scope>
    <source>
        <strain evidence="11">11010-0011.00</strain>
        <tissue evidence="11">Whole body</tissue>
    </source>
</reference>
<dbReference type="AlphaFoldDB" id="A0A6J2THK6"/>
<dbReference type="InterPro" id="IPR036236">
    <property type="entry name" value="Znf_C2H2_sf"/>
</dbReference>
<feature type="domain" description="C2H2-type" evidence="8">
    <location>
        <begin position="307"/>
        <end position="334"/>
    </location>
</feature>
<dbReference type="InterPro" id="IPR013087">
    <property type="entry name" value="Znf_C2H2_type"/>
</dbReference>
<dbReference type="PROSITE" id="PS00028">
    <property type="entry name" value="ZINC_FINGER_C2H2_1"/>
    <property type="match status" value="6"/>
</dbReference>
<feature type="domain" description="ZAD" evidence="9">
    <location>
        <begin position="12"/>
        <end position="85"/>
    </location>
</feature>
<dbReference type="PANTHER" id="PTHR14003:SF19">
    <property type="entry name" value="YY2 TRANSCRIPTION FACTOR"/>
    <property type="match status" value="1"/>
</dbReference>
<feature type="binding site" evidence="6">
    <location>
        <position position="14"/>
    </location>
    <ligand>
        <name>Zn(2+)</name>
        <dbReference type="ChEBI" id="CHEBI:29105"/>
    </ligand>
</feature>
<dbReference type="GO" id="GO:0005667">
    <property type="term" value="C:transcription regulator complex"/>
    <property type="evidence" value="ECO:0007669"/>
    <property type="project" value="TreeGrafter"/>
</dbReference>
<dbReference type="PROSITE" id="PS51915">
    <property type="entry name" value="ZAD"/>
    <property type="match status" value="1"/>
</dbReference>
<feature type="binding site" evidence="6">
    <location>
        <position position="61"/>
    </location>
    <ligand>
        <name>Zn(2+)</name>
        <dbReference type="ChEBI" id="CHEBI:29105"/>
    </ligand>
</feature>
<feature type="domain" description="C2H2-type" evidence="8">
    <location>
        <begin position="247"/>
        <end position="270"/>
    </location>
</feature>
<dbReference type="Gene3D" id="3.40.1800.20">
    <property type="match status" value="1"/>
</dbReference>
<sequence>MFSILNQMSVGVVCRCCLLEEPPLYYNIYEQNLSVELLALAPTLPTMEPNDGLSDAICELCLRRVREALEFRQRCEEADRVLRARHEEWCRTVAEGDAVALDDVLECLEREVGSLDHLEAQALNQLPKPVACVAPLILTEPIGFGTLSPHDVYQSNYVEPSYAWQCHSTLNTPTHVSDTFEAAPDLCSPAYQIESKPDVSNINDSSHTSTFVQVGTKTEAPPTPTPTEKPTRPSKSTTKSRDPKSRHPCSECEKKFTRNFQLKLHMISVHGLGDGLVYQCDICQKTFASRHSQRYHMQSMHSTERPFACQLCDRRFVLRTQLISHQRTHTGESKPRIFECQKCQKSWPTRSDLRTHMRSHDKGMERPFKCDRCDKAFFTRGHLNSHILVHTGEKPYICEYCERGYQSVSNLNNHQMRQHRAILEAAALASNEIES</sequence>
<dbReference type="SMART" id="SM00355">
    <property type="entry name" value="ZnF_C2H2"/>
    <property type="match status" value="6"/>
</dbReference>
<evidence type="ECO:0000256" key="5">
    <source>
        <dbReference type="PROSITE-ProRule" id="PRU00042"/>
    </source>
</evidence>
<dbReference type="GeneID" id="115624791"/>
<dbReference type="FunFam" id="3.30.160.60:FF:000710">
    <property type="entry name" value="Zinc finger protein 768"/>
    <property type="match status" value="1"/>
</dbReference>
<evidence type="ECO:0000256" key="2">
    <source>
        <dbReference type="ARBA" id="ARBA00022737"/>
    </source>
</evidence>
<protein>
    <submittedName>
        <fullName evidence="11">Zinc finger protein 184</fullName>
    </submittedName>
</protein>
<gene>
    <name evidence="11" type="primary">LOC115624791</name>
</gene>
<feature type="domain" description="C2H2-type" evidence="8">
    <location>
        <begin position="278"/>
        <end position="306"/>
    </location>
</feature>
<evidence type="ECO:0000256" key="3">
    <source>
        <dbReference type="ARBA" id="ARBA00022771"/>
    </source>
</evidence>
<feature type="region of interest" description="Disordered" evidence="7">
    <location>
        <begin position="198"/>
        <end position="250"/>
    </location>
</feature>
<dbReference type="GO" id="GO:0000981">
    <property type="term" value="F:DNA-binding transcription factor activity, RNA polymerase II-specific"/>
    <property type="evidence" value="ECO:0007669"/>
    <property type="project" value="TreeGrafter"/>
</dbReference>
<organism evidence="10 11">
    <name type="scientific">Drosophila lebanonensis</name>
    <name type="common">Fruit fly</name>
    <name type="synonym">Scaptodrosophila lebanonensis</name>
    <dbReference type="NCBI Taxonomy" id="7225"/>
    <lineage>
        <taxon>Eukaryota</taxon>
        <taxon>Metazoa</taxon>
        <taxon>Ecdysozoa</taxon>
        <taxon>Arthropoda</taxon>
        <taxon>Hexapoda</taxon>
        <taxon>Insecta</taxon>
        <taxon>Pterygota</taxon>
        <taxon>Neoptera</taxon>
        <taxon>Endopterygota</taxon>
        <taxon>Diptera</taxon>
        <taxon>Brachycera</taxon>
        <taxon>Muscomorpha</taxon>
        <taxon>Ephydroidea</taxon>
        <taxon>Drosophilidae</taxon>
        <taxon>Scaptodrosophila</taxon>
    </lineage>
</organism>
<feature type="domain" description="C2H2-type" evidence="8">
    <location>
        <begin position="338"/>
        <end position="365"/>
    </location>
</feature>
<dbReference type="Pfam" id="PF13894">
    <property type="entry name" value="zf-C2H2_4"/>
    <property type="match status" value="1"/>
</dbReference>
<dbReference type="FunFam" id="3.30.160.60:FF:003773">
    <property type="entry name" value="Predicted protein"/>
    <property type="match status" value="1"/>
</dbReference>
<keyword evidence="1 6" id="KW-0479">Metal-binding</keyword>
<dbReference type="SUPFAM" id="SSF57667">
    <property type="entry name" value="beta-beta-alpha zinc fingers"/>
    <property type="match status" value="3"/>
</dbReference>
<evidence type="ECO:0000256" key="7">
    <source>
        <dbReference type="SAM" id="MobiDB-lite"/>
    </source>
</evidence>
<dbReference type="PANTHER" id="PTHR14003">
    <property type="entry name" value="TRANSCRIPTIONAL REPRESSOR PROTEIN YY"/>
    <property type="match status" value="1"/>
</dbReference>
<dbReference type="PROSITE" id="PS50157">
    <property type="entry name" value="ZINC_FINGER_C2H2_2"/>
    <property type="match status" value="6"/>
</dbReference>
<feature type="compositionally biased region" description="Polar residues" evidence="7">
    <location>
        <begin position="198"/>
        <end position="215"/>
    </location>
</feature>
<dbReference type="SMART" id="SM00868">
    <property type="entry name" value="zf-AD"/>
    <property type="match status" value="1"/>
</dbReference>
<dbReference type="RefSeq" id="XP_030375494.1">
    <property type="nucleotide sequence ID" value="XM_030519634.1"/>
</dbReference>
<evidence type="ECO:0000256" key="6">
    <source>
        <dbReference type="PROSITE-ProRule" id="PRU01263"/>
    </source>
</evidence>
<dbReference type="OrthoDB" id="6077919at2759"/>
<dbReference type="Proteomes" id="UP000504634">
    <property type="component" value="Unplaced"/>
</dbReference>
<dbReference type="Pfam" id="PF00096">
    <property type="entry name" value="zf-C2H2"/>
    <property type="match status" value="5"/>
</dbReference>
<evidence type="ECO:0000259" key="9">
    <source>
        <dbReference type="PROSITE" id="PS51915"/>
    </source>
</evidence>
<name>A0A6J2THK6_DROLE</name>
<evidence type="ECO:0000259" key="8">
    <source>
        <dbReference type="PROSITE" id="PS50157"/>
    </source>
</evidence>
<evidence type="ECO:0000256" key="4">
    <source>
        <dbReference type="ARBA" id="ARBA00022833"/>
    </source>
</evidence>
<dbReference type="GO" id="GO:0008270">
    <property type="term" value="F:zinc ion binding"/>
    <property type="evidence" value="ECO:0007669"/>
    <property type="project" value="UniProtKB-UniRule"/>
</dbReference>